<sequence>MVRPSIPHDLDITAVPSFPHLDLPLMPSTVEHPDFSSNPNIRSRPLPGVRCPTCAQAGKESWVIPGRACSTCGTPCF</sequence>
<dbReference type="AlphaFoldDB" id="A0A9W9CTL8"/>
<name>A0A9W9CTL8_9PEZI</name>
<evidence type="ECO:0000313" key="1">
    <source>
        <dbReference type="EMBL" id="KAJ4386457.1"/>
    </source>
</evidence>
<reference evidence="1" key="1">
    <citation type="submission" date="2022-10" db="EMBL/GenBank/DDBJ databases">
        <title>Tapping the CABI collections for fungal endophytes: first genome assemblies for Collariella, Neodidymelliopsis, Ascochyta clinopodiicola, Didymella pomorum, Didymosphaeria variabile, Neocosmospora piperis and Neocucurbitaria cava.</title>
        <authorList>
            <person name="Hill R."/>
        </authorList>
    </citation>
    <scope>NUCLEOTIDE SEQUENCE</scope>
    <source>
        <strain evidence="1">IMI 355082</strain>
    </source>
</reference>
<evidence type="ECO:0000313" key="2">
    <source>
        <dbReference type="Proteomes" id="UP001140453"/>
    </source>
</evidence>
<organism evidence="1 2">
    <name type="scientific">Gnomoniopsis smithogilvyi</name>
    <dbReference type="NCBI Taxonomy" id="1191159"/>
    <lineage>
        <taxon>Eukaryota</taxon>
        <taxon>Fungi</taxon>
        <taxon>Dikarya</taxon>
        <taxon>Ascomycota</taxon>
        <taxon>Pezizomycotina</taxon>
        <taxon>Sordariomycetes</taxon>
        <taxon>Sordariomycetidae</taxon>
        <taxon>Diaporthales</taxon>
        <taxon>Gnomoniaceae</taxon>
        <taxon>Gnomoniopsis</taxon>
    </lineage>
</organism>
<proteinExistence type="predicted"/>
<dbReference type="Proteomes" id="UP001140453">
    <property type="component" value="Unassembled WGS sequence"/>
</dbReference>
<accession>A0A9W9CTL8</accession>
<dbReference type="EMBL" id="JAPEVB010000006">
    <property type="protein sequence ID" value="KAJ4386457.1"/>
    <property type="molecule type" value="Genomic_DNA"/>
</dbReference>
<comment type="caution">
    <text evidence="1">The sequence shown here is derived from an EMBL/GenBank/DDBJ whole genome shotgun (WGS) entry which is preliminary data.</text>
</comment>
<protein>
    <submittedName>
        <fullName evidence="1">Uncharacterized protein</fullName>
    </submittedName>
</protein>
<keyword evidence="2" id="KW-1185">Reference proteome</keyword>
<gene>
    <name evidence="1" type="ORF">N0V93_009353</name>
</gene>
<dbReference type="OrthoDB" id="6133115at2759"/>